<accession>A0A212ITL7</accession>
<sequence>MPVIQATLANYLKLLFDCGLLKGFDKYAGDTIPKRGSSPKFQKQPRVIRLMKKHSSILNCGDNLQSLQSVYT</sequence>
<name>A0A212ITL7_9BACT</name>
<protein>
    <submittedName>
        <fullName evidence="1">Uncharacterized protein</fullName>
    </submittedName>
</protein>
<reference evidence="1" key="1">
    <citation type="submission" date="2016-04" db="EMBL/GenBank/DDBJ databases">
        <authorList>
            <person name="Evans L.H."/>
            <person name="Alamgir A."/>
            <person name="Owens N."/>
            <person name="Weber N.D."/>
            <person name="Virtaneva K."/>
            <person name="Barbian K."/>
            <person name="Babar A."/>
            <person name="Rosenke K."/>
        </authorList>
    </citation>
    <scope>NUCLEOTIDE SEQUENCE</scope>
    <source>
        <strain evidence="1">86-1</strain>
    </source>
</reference>
<organism evidence="1">
    <name type="scientific">uncultured Dysgonomonas sp</name>
    <dbReference type="NCBI Taxonomy" id="206096"/>
    <lineage>
        <taxon>Bacteria</taxon>
        <taxon>Pseudomonadati</taxon>
        <taxon>Bacteroidota</taxon>
        <taxon>Bacteroidia</taxon>
        <taxon>Bacteroidales</taxon>
        <taxon>Dysgonomonadaceae</taxon>
        <taxon>Dysgonomonas</taxon>
        <taxon>environmental samples</taxon>
    </lineage>
</organism>
<gene>
    <name evidence="1" type="ORF">KL86DYS1_10104</name>
</gene>
<proteinExistence type="predicted"/>
<evidence type="ECO:0000313" key="1">
    <source>
        <dbReference type="EMBL" id="SBV90556.1"/>
    </source>
</evidence>
<dbReference type="EMBL" id="FLUM01000001">
    <property type="protein sequence ID" value="SBV90556.1"/>
    <property type="molecule type" value="Genomic_DNA"/>
</dbReference>
<dbReference type="AlphaFoldDB" id="A0A212ITL7"/>